<evidence type="ECO:0000313" key="2">
    <source>
        <dbReference type="EMBL" id="VUD70735.1"/>
    </source>
</evidence>
<keyword evidence="1" id="KW-0812">Transmembrane</keyword>
<proteinExistence type="predicted"/>
<reference evidence="2 3" key="1">
    <citation type="submission" date="2019-06" db="EMBL/GenBank/DDBJ databases">
        <authorList>
            <person name="Rodrigo-Torres L."/>
            <person name="Arahal R. D."/>
            <person name="Lucena T."/>
        </authorList>
    </citation>
    <scope>NUCLEOTIDE SEQUENCE [LARGE SCALE GENOMIC DNA]</scope>
    <source>
        <strain evidence="2 3">SB0023/3</strain>
    </source>
</reference>
<feature type="transmembrane region" description="Helical" evidence="1">
    <location>
        <begin position="33"/>
        <end position="53"/>
    </location>
</feature>
<dbReference type="Proteomes" id="UP000410984">
    <property type="component" value="Unassembled WGS sequence"/>
</dbReference>
<keyword evidence="3" id="KW-1185">Reference proteome</keyword>
<dbReference type="EMBL" id="CABFPH010000012">
    <property type="protein sequence ID" value="VUD70735.1"/>
    <property type="molecule type" value="Genomic_DNA"/>
</dbReference>
<evidence type="ECO:0000313" key="3">
    <source>
        <dbReference type="Proteomes" id="UP000410984"/>
    </source>
</evidence>
<sequence length="88" mass="8493">MVALLAGLWPGLAGALVLGLGLGALCGWPHRAVPAALGLALVLLAALALSGAVPGRAGLFVESGALMLAAYLAGCALGSLAHGGLRRN</sequence>
<accession>A0A509EB04</accession>
<evidence type="ECO:0000256" key="1">
    <source>
        <dbReference type="SAM" id="Phobius"/>
    </source>
</evidence>
<dbReference type="AlphaFoldDB" id="A0A509EB04"/>
<organism evidence="2 3">
    <name type="scientific">Methylobacterium symbioticum</name>
    <dbReference type="NCBI Taxonomy" id="2584084"/>
    <lineage>
        <taxon>Bacteria</taxon>
        <taxon>Pseudomonadati</taxon>
        <taxon>Pseudomonadota</taxon>
        <taxon>Alphaproteobacteria</taxon>
        <taxon>Hyphomicrobiales</taxon>
        <taxon>Methylobacteriaceae</taxon>
        <taxon>Methylobacterium</taxon>
    </lineage>
</organism>
<keyword evidence="1" id="KW-1133">Transmembrane helix</keyword>
<feature type="transmembrane region" description="Helical" evidence="1">
    <location>
        <begin position="65"/>
        <end position="85"/>
    </location>
</feature>
<name>A0A509EB04_9HYPH</name>
<keyword evidence="1" id="KW-0472">Membrane</keyword>
<dbReference type="OrthoDB" id="8265622at2"/>
<protein>
    <submittedName>
        <fullName evidence="2">Uncharacterized protein</fullName>
    </submittedName>
</protein>
<gene>
    <name evidence="2" type="ORF">MET9862_01308</name>
</gene>